<evidence type="ECO:0000259" key="2">
    <source>
        <dbReference type="Pfam" id="PF00048"/>
    </source>
</evidence>
<dbReference type="Pfam" id="PF00048">
    <property type="entry name" value="IL8"/>
    <property type="match status" value="1"/>
</dbReference>
<dbReference type="GO" id="GO:0008009">
    <property type="term" value="F:chemokine activity"/>
    <property type="evidence" value="ECO:0007669"/>
    <property type="project" value="InterPro"/>
</dbReference>
<evidence type="ECO:0000256" key="1">
    <source>
        <dbReference type="ARBA" id="ARBA00022514"/>
    </source>
</evidence>
<reference evidence="3" key="3">
    <citation type="submission" date="2025-09" db="UniProtKB">
        <authorList>
            <consortium name="Ensembl"/>
        </authorList>
    </citation>
    <scope>IDENTIFICATION</scope>
</reference>
<dbReference type="AlphaFoldDB" id="A0A3B5K6T7"/>
<dbReference type="Ensembl" id="ENSTRUT00000056633.2">
    <property type="protein sequence ID" value="ENSTRUP00000051118.2"/>
    <property type="gene ID" value="ENSTRUG00000024031.2"/>
</dbReference>
<sequence length="131" mass="15539">LPFSSSLKVSLVLHHFKRNFLLAMSPQCDRPLLQRDFIIPSCCPRASDAPIREPVDACFEQLENTSDQCKIHAYILITKKEAWCVDPRAWWLPNRLKMLERVSQTQSVILSIMFTWRFFKKKKMYPYFLLM</sequence>
<evidence type="ECO:0000313" key="3">
    <source>
        <dbReference type="Ensembl" id="ENSTRUP00000051118.2"/>
    </source>
</evidence>
<organism evidence="3 4">
    <name type="scientific">Takifugu rubripes</name>
    <name type="common">Japanese pufferfish</name>
    <name type="synonym">Fugu rubripes</name>
    <dbReference type="NCBI Taxonomy" id="31033"/>
    <lineage>
        <taxon>Eukaryota</taxon>
        <taxon>Metazoa</taxon>
        <taxon>Chordata</taxon>
        <taxon>Craniata</taxon>
        <taxon>Vertebrata</taxon>
        <taxon>Euteleostomi</taxon>
        <taxon>Actinopterygii</taxon>
        <taxon>Neopterygii</taxon>
        <taxon>Teleostei</taxon>
        <taxon>Neoteleostei</taxon>
        <taxon>Acanthomorphata</taxon>
        <taxon>Eupercaria</taxon>
        <taxon>Tetraodontiformes</taxon>
        <taxon>Tetradontoidea</taxon>
        <taxon>Tetraodontidae</taxon>
        <taxon>Takifugu</taxon>
    </lineage>
</organism>
<dbReference type="GO" id="GO:0006955">
    <property type="term" value="P:immune response"/>
    <property type="evidence" value="ECO:0007669"/>
    <property type="project" value="InterPro"/>
</dbReference>
<dbReference type="InterPro" id="IPR036048">
    <property type="entry name" value="Interleukin_8-like_sf"/>
</dbReference>
<dbReference type="SUPFAM" id="SSF54117">
    <property type="entry name" value="Interleukin 8-like chemokines"/>
    <property type="match status" value="1"/>
</dbReference>
<protein>
    <recommendedName>
        <fullName evidence="2">Chemokine interleukin-8-like domain-containing protein</fullName>
    </recommendedName>
</protein>
<dbReference type="InterPro" id="IPR001811">
    <property type="entry name" value="Chemokine_IL8-like_dom"/>
</dbReference>
<evidence type="ECO:0000313" key="4">
    <source>
        <dbReference type="Proteomes" id="UP000005226"/>
    </source>
</evidence>
<name>A0A3B5K6T7_TAKRU</name>
<accession>A0A3B5K6T7</accession>
<dbReference type="GO" id="GO:0005615">
    <property type="term" value="C:extracellular space"/>
    <property type="evidence" value="ECO:0007669"/>
    <property type="project" value="UniProtKB-KW"/>
</dbReference>
<reference evidence="3" key="2">
    <citation type="submission" date="2025-08" db="UniProtKB">
        <authorList>
            <consortium name="Ensembl"/>
        </authorList>
    </citation>
    <scope>IDENTIFICATION</scope>
</reference>
<reference evidence="3 4" key="1">
    <citation type="journal article" date="2011" name="Genome Biol. Evol.">
        <title>Integration of the genetic map and genome assembly of fugu facilitates insights into distinct features of genome evolution in teleosts and mammals.</title>
        <authorList>
            <person name="Kai W."/>
            <person name="Kikuchi K."/>
            <person name="Tohari S."/>
            <person name="Chew A.K."/>
            <person name="Tay A."/>
            <person name="Fujiwara A."/>
            <person name="Hosoya S."/>
            <person name="Suetake H."/>
            <person name="Naruse K."/>
            <person name="Brenner S."/>
            <person name="Suzuki Y."/>
            <person name="Venkatesh B."/>
        </authorList>
    </citation>
    <scope>NUCLEOTIDE SEQUENCE [LARGE SCALE GENOMIC DNA]</scope>
</reference>
<keyword evidence="4" id="KW-1185">Reference proteome</keyword>
<dbReference type="InParanoid" id="A0A3B5K6T7"/>
<dbReference type="GeneTree" id="ENSGT00940000177288"/>
<feature type="domain" description="Chemokine interleukin-8-like" evidence="2">
    <location>
        <begin position="41"/>
        <end position="99"/>
    </location>
</feature>
<dbReference type="Gene3D" id="2.40.50.40">
    <property type="match status" value="1"/>
</dbReference>
<keyword evidence="1" id="KW-0202">Cytokine</keyword>
<proteinExistence type="predicted"/>
<dbReference type="Proteomes" id="UP000005226">
    <property type="component" value="Chromosome 1"/>
</dbReference>